<dbReference type="EMBL" id="JAUEPP010000002">
    <property type="protein sequence ID" value="KAK3350540.1"/>
    <property type="molecule type" value="Genomic_DNA"/>
</dbReference>
<evidence type="ECO:0000313" key="2">
    <source>
        <dbReference type="Proteomes" id="UP001278500"/>
    </source>
</evidence>
<dbReference type="RefSeq" id="XP_062683835.1">
    <property type="nucleotide sequence ID" value="XM_062826221.1"/>
</dbReference>
<sequence length="113" mass="12581">MSYSPRARSFGLHVLLFEPVMGFNLLAREHKPALNLVRQEQLVFWSVLLSVIGGACRRCLSQRGLGGRVFSALARAEVLRPRKKAVQGPLPHPTICGLRNLRRIGRPALLGRC</sequence>
<gene>
    <name evidence="1" type="ORF">B0H65DRAFT_455090</name>
</gene>
<dbReference type="Proteomes" id="UP001278500">
    <property type="component" value="Unassembled WGS sequence"/>
</dbReference>
<keyword evidence="2" id="KW-1185">Reference proteome</keyword>
<dbReference type="GeneID" id="87863375"/>
<reference evidence="1" key="1">
    <citation type="journal article" date="2023" name="Mol. Phylogenet. Evol.">
        <title>Genome-scale phylogeny and comparative genomics of the fungal order Sordariales.</title>
        <authorList>
            <person name="Hensen N."/>
            <person name="Bonometti L."/>
            <person name="Westerberg I."/>
            <person name="Brannstrom I.O."/>
            <person name="Guillou S."/>
            <person name="Cros-Aarteil S."/>
            <person name="Calhoun S."/>
            <person name="Haridas S."/>
            <person name="Kuo A."/>
            <person name="Mondo S."/>
            <person name="Pangilinan J."/>
            <person name="Riley R."/>
            <person name="LaButti K."/>
            <person name="Andreopoulos B."/>
            <person name="Lipzen A."/>
            <person name="Chen C."/>
            <person name="Yan M."/>
            <person name="Daum C."/>
            <person name="Ng V."/>
            <person name="Clum A."/>
            <person name="Steindorff A."/>
            <person name="Ohm R.A."/>
            <person name="Martin F."/>
            <person name="Silar P."/>
            <person name="Natvig D.O."/>
            <person name="Lalanne C."/>
            <person name="Gautier V."/>
            <person name="Ament-Velasquez S.L."/>
            <person name="Kruys A."/>
            <person name="Hutchinson M.I."/>
            <person name="Powell A.J."/>
            <person name="Barry K."/>
            <person name="Miller A.N."/>
            <person name="Grigoriev I.V."/>
            <person name="Debuchy R."/>
            <person name="Gladieux P."/>
            <person name="Hiltunen Thoren M."/>
            <person name="Johannesson H."/>
        </authorList>
    </citation>
    <scope>NUCLEOTIDE SEQUENCE</scope>
    <source>
        <strain evidence="1">CBS 560.94</strain>
    </source>
</reference>
<comment type="caution">
    <text evidence="1">The sequence shown here is derived from an EMBL/GenBank/DDBJ whole genome shotgun (WGS) entry which is preliminary data.</text>
</comment>
<proteinExistence type="predicted"/>
<protein>
    <submittedName>
        <fullName evidence="1">Uncharacterized protein</fullName>
    </submittedName>
</protein>
<organism evidence="1 2">
    <name type="scientific">Neurospora tetraspora</name>
    <dbReference type="NCBI Taxonomy" id="94610"/>
    <lineage>
        <taxon>Eukaryota</taxon>
        <taxon>Fungi</taxon>
        <taxon>Dikarya</taxon>
        <taxon>Ascomycota</taxon>
        <taxon>Pezizomycotina</taxon>
        <taxon>Sordariomycetes</taxon>
        <taxon>Sordariomycetidae</taxon>
        <taxon>Sordariales</taxon>
        <taxon>Sordariaceae</taxon>
        <taxon>Neurospora</taxon>
    </lineage>
</organism>
<dbReference type="AlphaFoldDB" id="A0AAE0JIX5"/>
<accession>A0AAE0JIX5</accession>
<evidence type="ECO:0000313" key="1">
    <source>
        <dbReference type="EMBL" id="KAK3350540.1"/>
    </source>
</evidence>
<name>A0AAE0JIX5_9PEZI</name>
<reference evidence="1" key="2">
    <citation type="submission" date="2023-06" db="EMBL/GenBank/DDBJ databases">
        <authorList>
            <consortium name="Lawrence Berkeley National Laboratory"/>
            <person name="Haridas S."/>
            <person name="Hensen N."/>
            <person name="Bonometti L."/>
            <person name="Westerberg I."/>
            <person name="Brannstrom I.O."/>
            <person name="Guillou S."/>
            <person name="Cros-Aarteil S."/>
            <person name="Calhoun S."/>
            <person name="Kuo A."/>
            <person name="Mondo S."/>
            <person name="Pangilinan J."/>
            <person name="Riley R."/>
            <person name="Labutti K."/>
            <person name="Andreopoulos B."/>
            <person name="Lipzen A."/>
            <person name="Chen C."/>
            <person name="Yanf M."/>
            <person name="Daum C."/>
            <person name="Ng V."/>
            <person name="Clum A."/>
            <person name="Steindorff A."/>
            <person name="Ohm R."/>
            <person name="Martin F."/>
            <person name="Silar P."/>
            <person name="Natvig D."/>
            <person name="Lalanne C."/>
            <person name="Gautier V."/>
            <person name="Ament-Velasquez S.L."/>
            <person name="Kruys A."/>
            <person name="Hutchinson M.I."/>
            <person name="Powell A.J."/>
            <person name="Barry K."/>
            <person name="Miller A.N."/>
            <person name="Grigoriev I.V."/>
            <person name="Debuchy R."/>
            <person name="Gladieux P."/>
            <person name="Thoren M.H."/>
            <person name="Johannesson H."/>
        </authorList>
    </citation>
    <scope>NUCLEOTIDE SEQUENCE</scope>
    <source>
        <strain evidence="1">CBS 560.94</strain>
    </source>
</reference>